<dbReference type="RefSeq" id="WP_101308300.1">
    <property type="nucleotide sequence ID" value="NZ_MVDE01000003.1"/>
</dbReference>
<evidence type="ECO:0000313" key="4">
    <source>
        <dbReference type="EMBL" id="PKQ68651.1"/>
    </source>
</evidence>
<dbReference type="Gene3D" id="3.40.50.720">
    <property type="entry name" value="NAD(P)-binding Rossmann-like Domain"/>
    <property type="match status" value="1"/>
</dbReference>
<dbReference type="InterPro" id="IPR010099">
    <property type="entry name" value="SDR39U1"/>
</dbReference>
<dbReference type="NCBIfam" id="TIGR01777">
    <property type="entry name" value="yfcH"/>
    <property type="match status" value="1"/>
</dbReference>
<dbReference type="PANTHER" id="PTHR11092:SF0">
    <property type="entry name" value="EPIMERASE FAMILY PROTEIN SDR39U1"/>
    <property type="match status" value="1"/>
</dbReference>
<feature type="domain" description="DUF1731" evidence="3">
    <location>
        <begin position="238"/>
        <end position="282"/>
    </location>
</feature>
<proteinExistence type="inferred from homology"/>
<dbReference type="InterPro" id="IPR001509">
    <property type="entry name" value="Epimerase_deHydtase"/>
</dbReference>
<comment type="caution">
    <text evidence="4">The sequence shown here is derived from an EMBL/GenBank/DDBJ whole genome shotgun (WGS) entry which is preliminary data.</text>
</comment>
<dbReference type="Proteomes" id="UP000233618">
    <property type="component" value="Unassembled WGS sequence"/>
</dbReference>
<sequence length="292" mass="32408">MKIGITGGSGLIGTHLTEKLAGDLNADILLIPRKLLYGNVQDLSEFIKYCEVIIHLSGAPVLCRWNSKNKQVLRNSRITTTRNLNCAIALMEIKPKLFISTSAVGIYDNKHTHNEYSKNFSDDFLGELCIDWENAANEIKRQGVRTVIFRLGVVLSDKGGAFAKVLPIFRYALGGKLGNGSQAFPFIHIKDLMNAYSYVILNKEMEGAYNLIAPELITNRDYTKALSAFLNRPAFFHVPVLILRVLFGEGANVLLSGQRVVPERLLSAGFQFVFQTLHATLNSFSSHKSSNS</sequence>
<accession>A0A2N3IEB1</accession>
<keyword evidence="5" id="KW-1185">Reference proteome</keyword>
<dbReference type="InterPro" id="IPR013549">
    <property type="entry name" value="DUF1731"/>
</dbReference>
<dbReference type="AlphaFoldDB" id="A0A2N3IEB1"/>
<dbReference type="InterPro" id="IPR036291">
    <property type="entry name" value="NAD(P)-bd_dom_sf"/>
</dbReference>
<feature type="domain" description="NAD-dependent epimerase/dehydratase" evidence="2">
    <location>
        <begin position="5"/>
        <end position="210"/>
    </location>
</feature>
<protein>
    <submittedName>
        <fullName evidence="4">TIGR01777 family protein</fullName>
    </submittedName>
</protein>
<name>A0A2N3IEB1_9BACT</name>
<organism evidence="4 5">
    <name type="scientific">Labilibaculum manganireducens</name>
    <dbReference type="NCBI Taxonomy" id="1940525"/>
    <lineage>
        <taxon>Bacteria</taxon>
        <taxon>Pseudomonadati</taxon>
        <taxon>Bacteroidota</taxon>
        <taxon>Bacteroidia</taxon>
        <taxon>Marinilabiliales</taxon>
        <taxon>Marinifilaceae</taxon>
        <taxon>Labilibaculum</taxon>
    </lineage>
</organism>
<evidence type="ECO:0000313" key="5">
    <source>
        <dbReference type="Proteomes" id="UP000233618"/>
    </source>
</evidence>
<evidence type="ECO:0000256" key="1">
    <source>
        <dbReference type="ARBA" id="ARBA00009353"/>
    </source>
</evidence>
<dbReference type="SUPFAM" id="SSF51735">
    <property type="entry name" value="NAD(P)-binding Rossmann-fold domains"/>
    <property type="match status" value="1"/>
</dbReference>
<dbReference type="Pfam" id="PF08338">
    <property type="entry name" value="DUF1731"/>
    <property type="match status" value="1"/>
</dbReference>
<gene>
    <name evidence="4" type="ORF">BZG01_02735</name>
</gene>
<comment type="similarity">
    <text evidence="1">Belongs to the NAD(P)-dependent epimerase/dehydratase family. SDR39U1 subfamily.</text>
</comment>
<evidence type="ECO:0000259" key="3">
    <source>
        <dbReference type="Pfam" id="PF08338"/>
    </source>
</evidence>
<reference evidence="4 5" key="1">
    <citation type="journal article" date="2017" name="Front. Microbiol.">
        <title>Labilibaculum manganireducens gen. nov., sp. nov. and Labilibaculum filiforme sp. nov., Novel Bacteroidetes Isolated from Subsurface Sediments of the Baltic Sea.</title>
        <authorList>
            <person name="Vandieken V."/>
            <person name="Marshall I.P."/>
            <person name="Niemann H."/>
            <person name="Engelen B."/>
            <person name="Cypionka H."/>
        </authorList>
    </citation>
    <scope>NUCLEOTIDE SEQUENCE [LARGE SCALE GENOMIC DNA]</scope>
    <source>
        <strain evidence="4 5">59.10-2M</strain>
    </source>
</reference>
<dbReference type="EMBL" id="MVDE01000003">
    <property type="protein sequence ID" value="PKQ68651.1"/>
    <property type="molecule type" value="Genomic_DNA"/>
</dbReference>
<dbReference type="Pfam" id="PF01370">
    <property type="entry name" value="Epimerase"/>
    <property type="match status" value="1"/>
</dbReference>
<dbReference type="PANTHER" id="PTHR11092">
    <property type="entry name" value="SUGAR NUCLEOTIDE EPIMERASE RELATED"/>
    <property type="match status" value="1"/>
</dbReference>
<evidence type="ECO:0000259" key="2">
    <source>
        <dbReference type="Pfam" id="PF01370"/>
    </source>
</evidence>